<protein>
    <submittedName>
        <fullName evidence="1">Uncharacterized protein</fullName>
    </submittedName>
</protein>
<sequence length="50" mass="5543">MAERRTAGQAVDQGMRGRVDSIRRDGTWIDAYDLPEPADTPLIEVVELDG</sequence>
<name>A0A2S6GBX7_9PSEU</name>
<dbReference type="EMBL" id="PTIX01000038">
    <property type="protein sequence ID" value="PPK61863.1"/>
    <property type="molecule type" value="Genomic_DNA"/>
</dbReference>
<organism evidence="1 2">
    <name type="scientific">Actinokineospora auranticolor</name>
    <dbReference type="NCBI Taxonomy" id="155976"/>
    <lineage>
        <taxon>Bacteria</taxon>
        <taxon>Bacillati</taxon>
        <taxon>Actinomycetota</taxon>
        <taxon>Actinomycetes</taxon>
        <taxon>Pseudonocardiales</taxon>
        <taxon>Pseudonocardiaceae</taxon>
        <taxon>Actinokineospora</taxon>
    </lineage>
</organism>
<proteinExistence type="predicted"/>
<dbReference type="AlphaFoldDB" id="A0A2S6GBX7"/>
<accession>A0A2S6GBX7</accession>
<comment type="caution">
    <text evidence="1">The sequence shown here is derived from an EMBL/GenBank/DDBJ whole genome shotgun (WGS) entry which is preliminary data.</text>
</comment>
<dbReference type="Proteomes" id="UP000239203">
    <property type="component" value="Unassembled WGS sequence"/>
</dbReference>
<keyword evidence="2" id="KW-1185">Reference proteome</keyword>
<gene>
    <name evidence="1" type="ORF">CLV40_13811</name>
</gene>
<dbReference type="RefSeq" id="WP_181043940.1">
    <property type="nucleotide sequence ID" value="NZ_CP154825.1"/>
</dbReference>
<evidence type="ECO:0000313" key="1">
    <source>
        <dbReference type="EMBL" id="PPK61863.1"/>
    </source>
</evidence>
<reference evidence="1 2" key="1">
    <citation type="submission" date="2018-02" db="EMBL/GenBank/DDBJ databases">
        <title>Genomic Encyclopedia of Archaeal and Bacterial Type Strains, Phase II (KMG-II): from individual species to whole genera.</title>
        <authorList>
            <person name="Goeker M."/>
        </authorList>
    </citation>
    <scope>NUCLEOTIDE SEQUENCE [LARGE SCALE GENOMIC DNA]</scope>
    <source>
        <strain evidence="1 2">YU 961-1</strain>
    </source>
</reference>
<evidence type="ECO:0000313" key="2">
    <source>
        <dbReference type="Proteomes" id="UP000239203"/>
    </source>
</evidence>